<name>A0A9D4T9Z1_RHISA</name>
<gene>
    <name evidence="1" type="ORF">HPB52_013012</name>
</gene>
<proteinExistence type="predicted"/>
<evidence type="ECO:0000313" key="2">
    <source>
        <dbReference type="Proteomes" id="UP000821837"/>
    </source>
</evidence>
<accession>A0A9D4T9Z1</accession>
<reference evidence="1" key="1">
    <citation type="journal article" date="2020" name="Cell">
        <title>Large-Scale Comparative Analyses of Tick Genomes Elucidate Their Genetic Diversity and Vector Capacities.</title>
        <authorList>
            <consortium name="Tick Genome and Microbiome Consortium (TIGMIC)"/>
            <person name="Jia N."/>
            <person name="Wang J."/>
            <person name="Shi W."/>
            <person name="Du L."/>
            <person name="Sun Y."/>
            <person name="Zhan W."/>
            <person name="Jiang J.F."/>
            <person name="Wang Q."/>
            <person name="Zhang B."/>
            <person name="Ji P."/>
            <person name="Bell-Sakyi L."/>
            <person name="Cui X.M."/>
            <person name="Yuan T.T."/>
            <person name="Jiang B.G."/>
            <person name="Yang W.F."/>
            <person name="Lam T.T."/>
            <person name="Chang Q.C."/>
            <person name="Ding S.J."/>
            <person name="Wang X.J."/>
            <person name="Zhu J.G."/>
            <person name="Ruan X.D."/>
            <person name="Zhao L."/>
            <person name="Wei J.T."/>
            <person name="Ye R.Z."/>
            <person name="Que T.C."/>
            <person name="Du C.H."/>
            <person name="Zhou Y.H."/>
            <person name="Cheng J.X."/>
            <person name="Dai P.F."/>
            <person name="Guo W.B."/>
            <person name="Han X.H."/>
            <person name="Huang E.J."/>
            <person name="Li L.F."/>
            <person name="Wei W."/>
            <person name="Gao Y.C."/>
            <person name="Liu J.Z."/>
            <person name="Shao H.Z."/>
            <person name="Wang X."/>
            <person name="Wang C.C."/>
            <person name="Yang T.C."/>
            <person name="Huo Q.B."/>
            <person name="Li W."/>
            <person name="Chen H.Y."/>
            <person name="Chen S.E."/>
            <person name="Zhou L.G."/>
            <person name="Ni X.B."/>
            <person name="Tian J.H."/>
            <person name="Sheng Y."/>
            <person name="Liu T."/>
            <person name="Pan Y.S."/>
            <person name="Xia L.Y."/>
            <person name="Li J."/>
            <person name="Zhao F."/>
            <person name="Cao W.C."/>
        </authorList>
    </citation>
    <scope>NUCLEOTIDE SEQUENCE</scope>
    <source>
        <strain evidence="1">Rsan-2018</strain>
    </source>
</reference>
<dbReference type="Proteomes" id="UP000821837">
    <property type="component" value="Chromosome 1"/>
</dbReference>
<dbReference type="AlphaFoldDB" id="A0A9D4T9Z1"/>
<organism evidence="1 2">
    <name type="scientific">Rhipicephalus sanguineus</name>
    <name type="common">Brown dog tick</name>
    <name type="synonym">Ixodes sanguineus</name>
    <dbReference type="NCBI Taxonomy" id="34632"/>
    <lineage>
        <taxon>Eukaryota</taxon>
        <taxon>Metazoa</taxon>
        <taxon>Ecdysozoa</taxon>
        <taxon>Arthropoda</taxon>
        <taxon>Chelicerata</taxon>
        <taxon>Arachnida</taxon>
        <taxon>Acari</taxon>
        <taxon>Parasitiformes</taxon>
        <taxon>Ixodida</taxon>
        <taxon>Ixodoidea</taxon>
        <taxon>Ixodidae</taxon>
        <taxon>Rhipicephalinae</taxon>
        <taxon>Rhipicephalus</taxon>
        <taxon>Rhipicephalus</taxon>
    </lineage>
</organism>
<comment type="caution">
    <text evidence="1">The sequence shown here is derived from an EMBL/GenBank/DDBJ whole genome shotgun (WGS) entry which is preliminary data.</text>
</comment>
<dbReference type="VEuPathDB" id="VectorBase:RSAN_050372"/>
<keyword evidence="2" id="KW-1185">Reference proteome</keyword>
<sequence length="235" mass="26198">MRGRRLLPRTEAALFLEMAVKDTLSRCTTMEALRSMQGALHKASFVSRDTGRPQTFSLGVLGFVSHHHPQDTLPYRLMKLNAITDCSNHSTDVATPRSCIWRRRASLLEHGWLSTSARNTAPKAWCLWAGVCVEIEGRGNGTTHISCNVVVGDVLAASWEYQVRKWAVVVEGAYDDYAMRGRRLVLRTEGALFLEMAVKDTLSQCTTMEALRSMQGALHKASFVSRDAGRPQTCR</sequence>
<evidence type="ECO:0000313" key="1">
    <source>
        <dbReference type="EMBL" id="KAH7983588.1"/>
    </source>
</evidence>
<dbReference type="EMBL" id="JABSTV010001245">
    <property type="protein sequence ID" value="KAH7983588.1"/>
    <property type="molecule type" value="Genomic_DNA"/>
</dbReference>
<protein>
    <submittedName>
        <fullName evidence="1">Uncharacterized protein</fullName>
    </submittedName>
</protein>
<reference evidence="1" key="2">
    <citation type="submission" date="2021-09" db="EMBL/GenBank/DDBJ databases">
        <authorList>
            <person name="Jia N."/>
            <person name="Wang J."/>
            <person name="Shi W."/>
            <person name="Du L."/>
            <person name="Sun Y."/>
            <person name="Zhan W."/>
            <person name="Jiang J."/>
            <person name="Wang Q."/>
            <person name="Zhang B."/>
            <person name="Ji P."/>
            <person name="Sakyi L.B."/>
            <person name="Cui X."/>
            <person name="Yuan T."/>
            <person name="Jiang B."/>
            <person name="Yang W."/>
            <person name="Lam T.T.-Y."/>
            <person name="Chang Q."/>
            <person name="Ding S."/>
            <person name="Wang X."/>
            <person name="Zhu J."/>
            <person name="Ruan X."/>
            <person name="Zhao L."/>
            <person name="Wei J."/>
            <person name="Que T."/>
            <person name="Du C."/>
            <person name="Cheng J."/>
            <person name="Dai P."/>
            <person name="Han X."/>
            <person name="Huang E."/>
            <person name="Gao Y."/>
            <person name="Liu J."/>
            <person name="Shao H."/>
            <person name="Ye R."/>
            <person name="Li L."/>
            <person name="Wei W."/>
            <person name="Wang X."/>
            <person name="Wang C."/>
            <person name="Huo Q."/>
            <person name="Li W."/>
            <person name="Guo W."/>
            <person name="Chen H."/>
            <person name="Chen S."/>
            <person name="Zhou L."/>
            <person name="Zhou L."/>
            <person name="Ni X."/>
            <person name="Tian J."/>
            <person name="Zhou Y."/>
            <person name="Sheng Y."/>
            <person name="Liu T."/>
            <person name="Pan Y."/>
            <person name="Xia L."/>
            <person name="Li J."/>
            <person name="Zhao F."/>
            <person name="Cao W."/>
        </authorList>
    </citation>
    <scope>NUCLEOTIDE SEQUENCE</scope>
    <source>
        <strain evidence="1">Rsan-2018</strain>
        <tissue evidence="1">Larvae</tissue>
    </source>
</reference>